<dbReference type="Pfam" id="PF06114">
    <property type="entry name" value="Peptidase_M78"/>
    <property type="match status" value="1"/>
</dbReference>
<dbReference type="OrthoDB" id="9794834at2"/>
<name>A0A511NB48_DEIC1</name>
<accession>A0A511NB48</accession>
<comment type="caution">
    <text evidence="2">The sequence shown here is derived from an EMBL/GenBank/DDBJ whole genome shotgun (WGS) entry which is preliminary data.</text>
</comment>
<feature type="domain" description="IrrE N-terminal-like" evidence="1">
    <location>
        <begin position="70"/>
        <end position="176"/>
    </location>
</feature>
<dbReference type="PANTHER" id="PTHR43236">
    <property type="entry name" value="ANTITOXIN HIGA1"/>
    <property type="match status" value="1"/>
</dbReference>
<dbReference type="InterPro" id="IPR010359">
    <property type="entry name" value="IrrE_HExxH"/>
</dbReference>
<evidence type="ECO:0000259" key="1">
    <source>
        <dbReference type="Pfam" id="PF06114"/>
    </source>
</evidence>
<dbReference type="AlphaFoldDB" id="A0A511NB48"/>
<dbReference type="Gene3D" id="1.10.10.2910">
    <property type="match status" value="1"/>
</dbReference>
<proteinExistence type="predicted"/>
<evidence type="ECO:0000313" key="2">
    <source>
        <dbReference type="EMBL" id="GEM50040.1"/>
    </source>
</evidence>
<keyword evidence="3" id="KW-1185">Reference proteome</keyword>
<evidence type="ECO:0000313" key="3">
    <source>
        <dbReference type="Proteomes" id="UP000321306"/>
    </source>
</evidence>
<dbReference type="InterPro" id="IPR052345">
    <property type="entry name" value="Rad_response_metalloprotease"/>
</dbReference>
<sequence length="296" mass="33922">MEDDFSSTLQAAHDYLQELQLPEGKPTPVDHLLRQEKLLVQSLATRESLEQARDILGLDINVLIQALPKIHGMYPEGTDVVFVNLNSLPERQRFVKLHELAHKVLPWQIFSHLETDDVLRGETRENFEIEANMFAAELLFQGARFQNQALLEPLDIRSALKLAQRFGASAQASLQRYVHTHEAPCALVVLNEERTSTVRGPAHTVRQVITSQAFPECTPWWKPGDLLPSEHPLIRHFKRSALTANIPEYITFDTPSGICRCNLQMFRNSYRMMVFLAPQRAQPRRQNSTRSQVQRL</sequence>
<organism evidence="2 3">
    <name type="scientific">Deinococcus cellulosilyticus (strain DSM 18568 / NBRC 106333 / KACC 11606 / 5516J-15)</name>
    <dbReference type="NCBI Taxonomy" id="1223518"/>
    <lineage>
        <taxon>Bacteria</taxon>
        <taxon>Thermotogati</taxon>
        <taxon>Deinococcota</taxon>
        <taxon>Deinococci</taxon>
        <taxon>Deinococcales</taxon>
        <taxon>Deinococcaceae</taxon>
        <taxon>Deinococcus</taxon>
    </lineage>
</organism>
<dbReference type="EMBL" id="BJXB01000054">
    <property type="protein sequence ID" value="GEM50040.1"/>
    <property type="molecule type" value="Genomic_DNA"/>
</dbReference>
<dbReference type="PANTHER" id="PTHR43236:SF2">
    <property type="entry name" value="BLL0069 PROTEIN"/>
    <property type="match status" value="1"/>
</dbReference>
<dbReference type="Proteomes" id="UP000321306">
    <property type="component" value="Unassembled WGS sequence"/>
</dbReference>
<protein>
    <recommendedName>
        <fullName evidence="1">IrrE N-terminal-like domain-containing protein</fullName>
    </recommendedName>
</protein>
<gene>
    <name evidence="2" type="ORF">DC3_56750</name>
</gene>
<reference evidence="2 3" key="1">
    <citation type="submission" date="2019-07" db="EMBL/GenBank/DDBJ databases">
        <title>Whole genome shotgun sequence of Deinococcus cellulosilyticus NBRC 106333.</title>
        <authorList>
            <person name="Hosoyama A."/>
            <person name="Uohara A."/>
            <person name="Ohji S."/>
            <person name="Ichikawa N."/>
        </authorList>
    </citation>
    <scope>NUCLEOTIDE SEQUENCE [LARGE SCALE GENOMIC DNA]</scope>
    <source>
        <strain evidence="2 3">NBRC 106333</strain>
    </source>
</reference>